<organism evidence="2">
    <name type="scientific">Chaetoceros debilis</name>
    <dbReference type="NCBI Taxonomy" id="122233"/>
    <lineage>
        <taxon>Eukaryota</taxon>
        <taxon>Sar</taxon>
        <taxon>Stramenopiles</taxon>
        <taxon>Ochrophyta</taxon>
        <taxon>Bacillariophyta</taxon>
        <taxon>Coscinodiscophyceae</taxon>
        <taxon>Chaetocerotophycidae</taxon>
        <taxon>Chaetocerotales</taxon>
        <taxon>Chaetocerotaceae</taxon>
        <taxon>Chaetoceros</taxon>
    </lineage>
</organism>
<protein>
    <submittedName>
        <fullName evidence="2">Uncharacterized protein</fullName>
    </submittedName>
</protein>
<accession>A0A7S3VAD6</accession>
<gene>
    <name evidence="2" type="ORF">CDEB00056_LOCUS12852</name>
</gene>
<feature type="region of interest" description="Disordered" evidence="1">
    <location>
        <begin position="1"/>
        <end position="20"/>
    </location>
</feature>
<evidence type="ECO:0000313" key="2">
    <source>
        <dbReference type="EMBL" id="CAE0467999.1"/>
    </source>
</evidence>
<feature type="region of interest" description="Disordered" evidence="1">
    <location>
        <begin position="121"/>
        <end position="145"/>
    </location>
</feature>
<evidence type="ECO:0000256" key="1">
    <source>
        <dbReference type="SAM" id="MobiDB-lite"/>
    </source>
</evidence>
<dbReference type="AlphaFoldDB" id="A0A7S3VAD6"/>
<dbReference type="EMBL" id="HBIO01016684">
    <property type="protein sequence ID" value="CAE0467999.1"/>
    <property type="molecule type" value="Transcribed_RNA"/>
</dbReference>
<name>A0A7S3VAD6_9STRA</name>
<sequence length="351" mass="39497">MSTRRSSRRTAALSVERKRAAKPSVRRGLESLTEGNEKYIAKMLSIDITNTADNTVKKIADALEDCMNMNNLSSEMLMARFFDTTVLSVYSEKVLNKSGKGSTATLAARISKEWTKDDFQSLNSSKRKREEDDDKSKSKDLEEGGDDDWRSPLFYWKGMLIHDVDKNKLKWSGSWASALAENGLPNEEEFSKTKKTNGFKLESVGELKSSLPSNKNVDISESALLEYLVGKSGNFKGRYSLDQGDGEGPRQFKDLSHHFAFNTSSDDGNGVLVAACGSTEFGHFVSAGYIHIKNDSTTELVLARRYIDEHDSRQDIVKKKDARLLLESTNVKVHDRTDLRFWRDLLPIKIE</sequence>
<feature type="compositionally biased region" description="Basic and acidic residues" evidence="1">
    <location>
        <begin position="128"/>
        <end position="145"/>
    </location>
</feature>
<proteinExistence type="predicted"/>
<reference evidence="2" key="1">
    <citation type="submission" date="2021-01" db="EMBL/GenBank/DDBJ databases">
        <authorList>
            <person name="Corre E."/>
            <person name="Pelletier E."/>
            <person name="Niang G."/>
            <person name="Scheremetjew M."/>
            <person name="Finn R."/>
            <person name="Kale V."/>
            <person name="Holt S."/>
            <person name="Cochrane G."/>
            <person name="Meng A."/>
            <person name="Brown T."/>
            <person name="Cohen L."/>
        </authorList>
    </citation>
    <scope>NUCLEOTIDE SEQUENCE</scope>
    <source>
        <strain evidence="2">MM31A-1</strain>
    </source>
</reference>